<evidence type="ECO:0000256" key="3">
    <source>
        <dbReference type="ARBA" id="ARBA00022763"/>
    </source>
</evidence>
<dbReference type="InterPro" id="IPR000212">
    <property type="entry name" value="DNA_helicase_UvrD/REP"/>
</dbReference>
<evidence type="ECO:0000256" key="15">
    <source>
        <dbReference type="SAM" id="MobiDB-lite"/>
    </source>
</evidence>
<keyword evidence="9" id="KW-0234">DNA repair</keyword>
<comment type="catalytic activity">
    <reaction evidence="13">
        <text>ATP + H2O = ADP + phosphate + H(+)</text>
        <dbReference type="Rhea" id="RHEA:13065"/>
        <dbReference type="ChEBI" id="CHEBI:15377"/>
        <dbReference type="ChEBI" id="CHEBI:15378"/>
        <dbReference type="ChEBI" id="CHEBI:30616"/>
        <dbReference type="ChEBI" id="CHEBI:43474"/>
        <dbReference type="ChEBI" id="CHEBI:456216"/>
        <dbReference type="EC" id="5.6.2.4"/>
    </reaction>
</comment>
<dbReference type="PROSITE" id="PS51198">
    <property type="entry name" value="UVRD_HELICASE_ATP_BIND"/>
    <property type="match status" value="1"/>
</dbReference>
<sequence length="1220" mass="135229">MSGQPKWTRDQQRALDARGHTVLVSAAAGSGKTAVLTERAVRRMLDPADPISADRLLVVTFTRDAAREMKQRMVKKLSERIAADPADPAPRRQRQLLDRALIGTIDSLCLELLRQNWQQLGLPAAFRVGDSQELSQMREEAVGAALEAAYAADTPAFRQLAALLAERRGDQSLSDTVLRVLDFARTHPFYLGWLDSKLKLYEEFPEPAASVWGQILTEYAAELTERLCGIGDAAVGLIGKDPELENYLPAFSGDREFLSRLSRSLAAREWDGTRSLLHSYAPVRLGRLKKGADPGTQQLLKRQRERIKDGIARLRDKIFSAGLADFREDIDDLTPKLRCLFALVRETDSLLQNQKRQSGVFDFSDLEQFAAGLLMRPEGEGFSRTPLALELGEKFDEIMVDEYQDVNAVQDMIINALSDGRNLFLVGDVKQSIYRFRQAQPEIFLRRSERYRGRPGNLPGAPELITLGGNFRSRREITGAVNRIFEPLMSRRIGELVYDENHRLEAMADFPPDGDAGMRMLLLETGGLSADRALAAEAKTVAGEIRALLDENTMISDGGTLRPLAPGDIAVLLRSPRGRAELFRQALDEQGIEAFTRAEGGFLTTREIASMLCLLRALRNPTLDIELIGAMLSPLFGFTDDEIAAIRLVRRKVPFFTALTEAAEQGGHTAEFLETFEALRRRALTVSASQLITEIYARTGFDLLCRAMPGGKQRFANLSRLAQIAGDYHQRGFRGLTMFLRVIDRLTERGEELPAAYVGEGSNAVTITSIHSSKGLEWPVVFLADAGRRHSFYRHDLNAPTILHSELGFACVRRDEVQKKQFATVPLEAVRLESERAMLSEELRVLYVAMTRAKERLIVTAALKKAGEQLDGCDADARSGPLSPAEVREGHDYASWILMALARQGGLSSALRFKKPVAGVRLSLGFLEEKQRADQARETQLSPGFPGEEREAGSTREAQLSLGFPGEERRAGSMRETQLSLFEHQAPPPAEADEALAEELMRRAAFSYPCGKAAQTPAKLAVSALTHPQGGENRFLATPAFLGRGTPGSERGSAAHAFMQYCDYRAAAADPSAELSRLREQGVLSARQADLVDLRQIEAFFQSSLAGRIFSAGRVLREFAFMVPAERCPSARGLAAGEGESPMLQGIADCIFFEGDSAVLIDYKTDRVKEMSVLAERYRGQLSLYREMLAEVLPVPVRECRIWSFALNREMEVEFTGKFH</sequence>
<dbReference type="Gene3D" id="3.40.50.300">
    <property type="entry name" value="P-loop containing nucleotide triphosphate hydrolases"/>
    <property type="match status" value="4"/>
</dbReference>
<evidence type="ECO:0000313" key="19">
    <source>
        <dbReference type="Proteomes" id="UP000658131"/>
    </source>
</evidence>
<keyword evidence="7 14" id="KW-0067">ATP-binding</keyword>
<keyword evidence="3" id="KW-0227">DNA damage</keyword>
<evidence type="ECO:0000256" key="7">
    <source>
        <dbReference type="ARBA" id="ARBA00022840"/>
    </source>
</evidence>
<evidence type="ECO:0000256" key="6">
    <source>
        <dbReference type="ARBA" id="ARBA00022839"/>
    </source>
</evidence>
<keyword evidence="2 14" id="KW-0547">Nucleotide-binding</keyword>
<evidence type="ECO:0000313" key="18">
    <source>
        <dbReference type="EMBL" id="MBC8575993.1"/>
    </source>
</evidence>
<dbReference type="Proteomes" id="UP000658131">
    <property type="component" value="Unassembled WGS sequence"/>
</dbReference>
<keyword evidence="1" id="KW-0540">Nuclease</keyword>
<evidence type="ECO:0000256" key="12">
    <source>
        <dbReference type="ARBA" id="ARBA00034808"/>
    </source>
</evidence>
<dbReference type="SUPFAM" id="SSF52980">
    <property type="entry name" value="Restriction endonuclease-like"/>
    <property type="match status" value="1"/>
</dbReference>
<name>A0ABR7NHW4_9FIRM</name>
<dbReference type="Pfam" id="PF12705">
    <property type="entry name" value="PDDEXK_1"/>
    <property type="match status" value="1"/>
</dbReference>
<keyword evidence="5 14" id="KW-0347">Helicase</keyword>
<evidence type="ECO:0000256" key="2">
    <source>
        <dbReference type="ARBA" id="ARBA00022741"/>
    </source>
</evidence>
<dbReference type="PANTHER" id="PTHR11070:SF48">
    <property type="entry name" value="ATP-DEPENDENT HELICASE_NUCLEASE SUBUNIT A"/>
    <property type="match status" value="1"/>
</dbReference>
<dbReference type="PROSITE" id="PS51217">
    <property type="entry name" value="UVRD_HELICASE_CTER"/>
    <property type="match status" value="1"/>
</dbReference>
<reference evidence="18 19" key="1">
    <citation type="submission" date="2020-08" db="EMBL/GenBank/DDBJ databases">
        <title>Genome public.</title>
        <authorList>
            <person name="Liu C."/>
            <person name="Sun Q."/>
        </authorList>
    </citation>
    <scope>NUCLEOTIDE SEQUENCE [LARGE SCALE GENOMIC DNA]</scope>
    <source>
        <strain evidence="18 19">BX1</strain>
    </source>
</reference>
<dbReference type="InterPro" id="IPR027417">
    <property type="entry name" value="P-loop_NTPase"/>
</dbReference>
<dbReference type="InterPro" id="IPR014016">
    <property type="entry name" value="UvrD-like_ATP-bd"/>
</dbReference>
<keyword evidence="19" id="KW-1185">Reference proteome</keyword>
<evidence type="ECO:0000256" key="4">
    <source>
        <dbReference type="ARBA" id="ARBA00022801"/>
    </source>
</evidence>
<dbReference type="Gene3D" id="3.90.320.10">
    <property type="match status" value="1"/>
</dbReference>
<evidence type="ECO:0000256" key="1">
    <source>
        <dbReference type="ARBA" id="ARBA00022722"/>
    </source>
</evidence>
<dbReference type="InterPro" id="IPR038726">
    <property type="entry name" value="PDDEXK_AddAB-type"/>
</dbReference>
<keyword evidence="4 14" id="KW-0378">Hydrolase</keyword>
<evidence type="ECO:0000256" key="10">
    <source>
        <dbReference type="ARBA" id="ARBA00023235"/>
    </source>
</evidence>
<dbReference type="InterPro" id="IPR011604">
    <property type="entry name" value="PDDEXK-like_dom_sf"/>
</dbReference>
<evidence type="ECO:0000259" key="16">
    <source>
        <dbReference type="PROSITE" id="PS51198"/>
    </source>
</evidence>
<evidence type="ECO:0000256" key="9">
    <source>
        <dbReference type="ARBA" id="ARBA00023204"/>
    </source>
</evidence>
<keyword evidence="8" id="KW-0238">DNA-binding</keyword>
<dbReference type="InterPro" id="IPR011335">
    <property type="entry name" value="Restrct_endonuc-II-like"/>
</dbReference>
<evidence type="ECO:0000256" key="5">
    <source>
        <dbReference type="ARBA" id="ARBA00022806"/>
    </source>
</evidence>
<dbReference type="Gene3D" id="1.10.486.10">
    <property type="entry name" value="PCRA, domain 4"/>
    <property type="match status" value="1"/>
</dbReference>
<dbReference type="Gene3D" id="6.10.250.2380">
    <property type="match status" value="1"/>
</dbReference>
<dbReference type="SUPFAM" id="SSF52540">
    <property type="entry name" value="P-loop containing nucleoside triphosphate hydrolases"/>
    <property type="match status" value="1"/>
</dbReference>
<comment type="caution">
    <text evidence="18">The sequence shown here is derived from an EMBL/GenBank/DDBJ whole genome shotgun (WGS) entry which is preliminary data.</text>
</comment>
<evidence type="ECO:0000256" key="11">
    <source>
        <dbReference type="ARBA" id="ARBA00034617"/>
    </source>
</evidence>
<dbReference type="Pfam" id="PF13361">
    <property type="entry name" value="UvrD_C"/>
    <property type="match status" value="1"/>
</dbReference>
<gene>
    <name evidence="18" type="ORF">H8717_06170</name>
</gene>
<organism evidence="18 19">
    <name type="scientific">Yanshouia hominis</name>
    <dbReference type="NCBI Taxonomy" id="2763673"/>
    <lineage>
        <taxon>Bacteria</taxon>
        <taxon>Bacillati</taxon>
        <taxon>Bacillota</taxon>
        <taxon>Clostridia</taxon>
        <taxon>Eubacteriales</taxon>
        <taxon>Oscillospiraceae</taxon>
        <taxon>Yanshouia</taxon>
    </lineage>
</organism>
<evidence type="ECO:0000256" key="8">
    <source>
        <dbReference type="ARBA" id="ARBA00023125"/>
    </source>
</evidence>
<dbReference type="Pfam" id="PF00580">
    <property type="entry name" value="UvrD-helicase"/>
    <property type="match status" value="1"/>
</dbReference>
<keyword evidence="6" id="KW-0269">Exonuclease</keyword>
<feature type="binding site" evidence="14">
    <location>
        <begin position="26"/>
        <end position="33"/>
    </location>
    <ligand>
        <name>ATP</name>
        <dbReference type="ChEBI" id="CHEBI:30616"/>
    </ligand>
</feature>
<feature type="region of interest" description="Disordered" evidence="15">
    <location>
        <begin position="932"/>
        <end position="970"/>
    </location>
</feature>
<accession>A0ABR7NHW4</accession>
<evidence type="ECO:0000259" key="17">
    <source>
        <dbReference type="PROSITE" id="PS51217"/>
    </source>
</evidence>
<dbReference type="RefSeq" id="WP_262399556.1">
    <property type="nucleotide sequence ID" value="NZ_JACRTB010000008.1"/>
</dbReference>
<dbReference type="EC" id="5.6.2.4" evidence="12"/>
<proteinExistence type="predicted"/>
<dbReference type="PANTHER" id="PTHR11070">
    <property type="entry name" value="UVRD / RECB / PCRA DNA HELICASE FAMILY MEMBER"/>
    <property type="match status" value="1"/>
</dbReference>
<feature type="domain" description="UvrD-like helicase C-terminal" evidence="17">
    <location>
        <begin position="475"/>
        <end position="775"/>
    </location>
</feature>
<comment type="catalytic activity">
    <reaction evidence="11">
        <text>Couples ATP hydrolysis with the unwinding of duplex DNA by translocating in the 3'-5' direction.</text>
        <dbReference type="EC" id="5.6.2.4"/>
    </reaction>
</comment>
<evidence type="ECO:0000256" key="14">
    <source>
        <dbReference type="PROSITE-ProRule" id="PRU00560"/>
    </source>
</evidence>
<feature type="domain" description="UvrD-like helicase ATP-binding" evidence="16">
    <location>
        <begin position="5"/>
        <end position="474"/>
    </location>
</feature>
<evidence type="ECO:0000256" key="13">
    <source>
        <dbReference type="ARBA" id="ARBA00048988"/>
    </source>
</evidence>
<dbReference type="EMBL" id="JACRTB010000008">
    <property type="protein sequence ID" value="MBC8575993.1"/>
    <property type="molecule type" value="Genomic_DNA"/>
</dbReference>
<protein>
    <recommendedName>
        <fullName evidence="12">DNA 3'-5' helicase</fullName>
        <ecNumber evidence="12">5.6.2.4</ecNumber>
    </recommendedName>
</protein>
<keyword evidence="10" id="KW-0413">Isomerase</keyword>
<dbReference type="InterPro" id="IPR014017">
    <property type="entry name" value="DNA_helicase_UvrD-like_C"/>
</dbReference>